<reference evidence="2" key="1">
    <citation type="journal article" date="2019" name="Sci. Rep.">
        <title>Draft genome of Tanacetum cinerariifolium, the natural source of mosquito coil.</title>
        <authorList>
            <person name="Yamashiro T."/>
            <person name="Shiraishi A."/>
            <person name="Satake H."/>
            <person name="Nakayama K."/>
        </authorList>
    </citation>
    <scope>NUCLEOTIDE SEQUENCE</scope>
</reference>
<proteinExistence type="predicted"/>
<organism evidence="2">
    <name type="scientific">Tanacetum cinerariifolium</name>
    <name type="common">Dalmatian daisy</name>
    <name type="synonym">Chrysanthemum cinerariifolium</name>
    <dbReference type="NCBI Taxonomy" id="118510"/>
    <lineage>
        <taxon>Eukaryota</taxon>
        <taxon>Viridiplantae</taxon>
        <taxon>Streptophyta</taxon>
        <taxon>Embryophyta</taxon>
        <taxon>Tracheophyta</taxon>
        <taxon>Spermatophyta</taxon>
        <taxon>Magnoliopsida</taxon>
        <taxon>eudicotyledons</taxon>
        <taxon>Gunneridae</taxon>
        <taxon>Pentapetalae</taxon>
        <taxon>asterids</taxon>
        <taxon>campanulids</taxon>
        <taxon>Asterales</taxon>
        <taxon>Asteraceae</taxon>
        <taxon>Asteroideae</taxon>
        <taxon>Anthemideae</taxon>
        <taxon>Anthemidinae</taxon>
        <taxon>Tanacetum</taxon>
    </lineage>
</organism>
<feature type="region of interest" description="Disordered" evidence="1">
    <location>
        <begin position="1"/>
        <end position="25"/>
    </location>
</feature>
<dbReference type="AlphaFoldDB" id="A0A6L2LK43"/>
<comment type="caution">
    <text evidence="2">The sequence shown here is derived from an EMBL/GenBank/DDBJ whole genome shotgun (WGS) entry which is preliminary data.</text>
</comment>
<sequence length="233" mass="25885">MKRKLVKETSDEPSPAKRSKPGLVIKKRKPTSSLRLVDEFVDEGVLENEPRFDDEEVNLQREVEESLKDVHATHRGLLLPVVFRESDSGRRQPLLEVQGKGKEKVIEEQVAHTLLDLNTPKKKSTTDQYILQIRTPETTNRIGPSIHHEDEKATRADVETDTQELLTHTEKSGEEVSNIVVLGTESGGQDKKQGGPDPGDSADSRPLPSQEILTGSSLDTMDEGFTATAYPNL</sequence>
<feature type="region of interest" description="Disordered" evidence="1">
    <location>
        <begin position="168"/>
        <end position="233"/>
    </location>
</feature>
<evidence type="ECO:0000313" key="2">
    <source>
        <dbReference type="EMBL" id="GEU61429.1"/>
    </source>
</evidence>
<accession>A0A6L2LK43</accession>
<feature type="compositionally biased region" description="Basic and acidic residues" evidence="1">
    <location>
        <begin position="1"/>
        <end position="10"/>
    </location>
</feature>
<dbReference type="EMBL" id="BKCJ010004502">
    <property type="protein sequence ID" value="GEU61429.1"/>
    <property type="molecule type" value="Genomic_DNA"/>
</dbReference>
<gene>
    <name evidence="2" type="ORF">Tci_033407</name>
</gene>
<name>A0A6L2LK43_TANCI</name>
<evidence type="ECO:0000256" key="1">
    <source>
        <dbReference type="SAM" id="MobiDB-lite"/>
    </source>
</evidence>
<protein>
    <submittedName>
        <fullName evidence="2">Uncharacterized protein</fullName>
    </submittedName>
</protein>